<name>A0ABY4RWX6_9BACL</name>
<reference evidence="1" key="2">
    <citation type="journal article" date="2021" name="J Anim Sci Technol">
        <title>Complete genome sequence of Paenibacillus konkukensis sp. nov. SK3146 as a potential probiotic strain.</title>
        <authorList>
            <person name="Jung H.I."/>
            <person name="Park S."/>
            <person name="Niu K.M."/>
            <person name="Lee S.W."/>
            <person name="Kothari D."/>
            <person name="Yi K.J."/>
            <person name="Kim S.K."/>
        </authorList>
    </citation>
    <scope>NUCLEOTIDE SEQUENCE</scope>
    <source>
        <strain evidence="1">SK3146</strain>
    </source>
</reference>
<organism evidence="1 2">
    <name type="scientific">Paenibacillus konkukensis</name>
    <dbReference type="NCBI Taxonomy" id="2020716"/>
    <lineage>
        <taxon>Bacteria</taxon>
        <taxon>Bacillati</taxon>
        <taxon>Bacillota</taxon>
        <taxon>Bacilli</taxon>
        <taxon>Bacillales</taxon>
        <taxon>Paenibacillaceae</taxon>
        <taxon>Paenibacillus</taxon>
    </lineage>
</organism>
<gene>
    <name evidence="1" type="ORF">SK3146_05563</name>
</gene>
<sequence length="83" mass="9617">MSWSLENAEACHREAPYTFYVPSRQLLGRLAAGGRVKLIFKLEDDSVLEFLEAGVPCAYERSRQSGKFEVVRDYDWDAYYSEE</sequence>
<dbReference type="EMBL" id="CP027059">
    <property type="protein sequence ID" value="UQZ86270.1"/>
    <property type="molecule type" value="Genomic_DNA"/>
</dbReference>
<evidence type="ECO:0000313" key="2">
    <source>
        <dbReference type="Proteomes" id="UP001057134"/>
    </source>
</evidence>
<dbReference type="RefSeq" id="WP_249861820.1">
    <property type="nucleotide sequence ID" value="NZ_CP027059.1"/>
</dbReference>
<keyword evidence="2" id="KW-1185">Reference proteome</keyword>
<evidence type="ECO:0000313" key="1">
    <source>
        <dbReference type="EMBL" id="UQZ86270.1"/>
    </source>
</evidence>
<reference evidence="1" key="1">
    <citation type="submission" date="2018-02" db="EMBL/GenBank/DDBJ databases">
        <authorList>
            <person name="Kim S.-K."/>
            <person name="Jung H.-I."/>
            <person name="Lee S.-W."/>
        </authorList>
    </citation>
    <scope>NUCLEOTIDE SEQUENCE</scope>
    <source>
        <strain evidence="1">SK3146</strain>
    </source>
</reference>
<accession>A0ABY4RWX6</accession>
<protein>
    <submittedName>
        <fullName evidence="1">Uncharacterized protein</fullName>
    </submittedName>
</protein>
<proteinExistence type="predicted"/>
<dbReference type="Proteomes" id="UP001057134">
    <property type="component" value="Chromosome"/>
</dbReference>